<reference evidence="3" key="1">
    <citation type="journal article" date="2020" name="Nature">
        <title>Giant virus diversity and host interactions through global metagenomics.</title>
        <authorList>
            <person name="Schulz F."/>
            <person name="Roux S."/>
            <person name="Paez-Espino D."/>
            <person name="Jungbluth S."/>
            <person name="Walsh D.A."/>
            <person name="Denef V.J."/>
            <person name="McMahon K.D."/>
            <person name="Konstantinidis K.T."/>
            <person name="Eloe-Fadrosh E.A."/>
            <person name="Kyrpides N.C."/>
            <person name="Woyke T."/>
        </authorList>
    </citation>
    <scope>NUCLEOTIDE SEQUENCE</scope>
    <source>
        <strain evidence="3">GVMAG-M-3300023184-68</strain>
    </source>
</reference>
<dbReference type="InterPro" id="IPR037524">
    <property type="entry name" value="PA14/GLEYA"/>
</dbReference>
<protein>
    <recommendedName>
        <fullName evidence="2">PA14 domain-containing protein</fullName>
    </recommendedName>
</protein>
<sequence length="935" mass="102933">MTDIASQVLNFISNPAKAYNSTHYYQSFEVDPKTSNTILGDYTKNALGWITTSEGSGTGKDDASVIMKSVFNDLYDNLTAQLAVETLYSNQLFLQYNYFHNNQQQYNISTGLLSTIYQPSLSTSESTQIFFNRPYIDPTINRVIVTGQSDNFISLATAVNTTNLSTQAQNSTLFVEWFGFFKTTNSGQYTFQIASSQPAYLWIGDVALVNYNPTNCTSSNSGKNTPVNIVSELYYPVRIKYVCNGIQAPFSVSVSQNGQLVSNGIGLFFTITDVYGTPYEPIQIHYALLQNTPESISASLFHVSITEYDITNNQAHNQKLRMALANANGQQYSSTTIATCNGNSNGSQGATLTLNSDGNLSLVTGSSTTNIQITSAYSQCVGGTSFQSTPALTMNNESLNTYYTVNEQNKSDTTSGLKYMSYSFDHFNYTGNTSDHIYSVVHNLQQTPSSNAVINSSSILGNETITNTFTQPLGQPIVVTNLAKILNCTFTLQLAVGGNLIVSNGNGQIWDLFSNTGYTHIANQVQTMMQTAVQNTDWINTYTAKKQAGTDLQYLQVGKSLSAQNPLISSDGKCKLTIDNNNNLVLMTTTAMNSVRTYTLSTDPPNVYYLFSINGDMKLGKHMLVDTSNQTLQYVPINSNILNYMNTYKPISSHPPNTTNLVRGQNTSEGDRGSLTHLVQKDNMNKSDCESLCNQTTGCSYYFSYTTNDNVSHCIVNNDDTSPPYLPTPVNTNVKSSILNLRDKEITSNCNVNGYTPTYKSMISSDQFKSYSSYSTNLNPYNPLPNKEGACSDPTISANMGKFDGKEQESFVPGYNPKACQTLNSKQCLQDICGNLAAINQYSSNIQSQNTKINQMYHGLNDKIYNQYAKLSKSVNSNEKYDMIDANGNLLNNDKSLLGAMISDTKNRMISQNNMYIFANIALATTIIGFLTFVP</sequence>
<dbReference type="PROSITE" id="PS51820">
    <property type="entry name" value="PA14"/>
    <property type="match status" value="1"/>
</dbReference>
<proteinExistence type="predicted"/>
<organism evidence="3">
    <name type="scientific">viral metagenome</name>
    <dbReference type="NCBI Taxonomy" id="1070528"/>
    <lineage>
        <taxon>unclassified sequences</taxon>
        <taxon>metagenomes</taxon>
        <taxon>organismal metagenomes</taxon>
    </lineage>
</organism>
<keyword evidence="1" id="KW-1133">Transmembrane helix</keyword>
<feature type="domain" description="PA14" evidence="2">
    <location>
        <begin position="107"/>
        <end position="269"/>
    </location>
</feature>
<dbReference type="Gene3D" id="3.90.182.10">
    <property type="entry name" value="Toxin - Anthrax Protective Antigen,domain 1"/>
    <property type="match status" value="1"/>
</dbReference>
<dbReference type="EMBL" id="MN740154">
    <property type="protein sequence ID" value="QHT90486.1"/>
    <property type="molecule type" value="Genomic_DNA"/>
</dbReference>
<keyword evidence="1" id="KW-0472">Membrane</keyword>
<accession>A0A6C0IDI2</accession>
<dbReference type="AlphaFoldDB" id="A0A6C0IDI2"/>
<evidence type="ECO:0000313" key="3">
    <source>
        <dbReference type="EMBL" id="QHT90486.1"/>
    </source>
</evidence>
<keyword evidence="1" id="KW-0812">Transmembrane</keyword>
<dbReference type="Pfam" id="PF07691">
    <property type="entry name" value="PA14"/>
    <property type="match status" value="1"/>
</dbReference>
<dbReference type="SUPFAM" id="SSF56988">
    <property type="entry name" value="Anthrax protective antigen"/>
    <property type="match status" value="1"/>
</dbReference>
<evidence type="ECO:0000259" key="2">
    <source>
        <dbReference type="PROSITE" id="PS51820"/>
    </source>
</evidence>
<feature type="transmembrane region" description="Helical" evidence="1">
    <location>
        <begin position="915"/>
        <end position="934"/>
    </location>
</feature>
<name>A0A6C0IDI2_9ZZZZ</name>
<dbReference type="InterPro" id="IPR011658">
    <property type="entry name" value="PA14_dom"/>
</dbReference>
<evidence type="ECO:0000256" key="1">
    <source>
        <dbReference type="SAM" id="Phobius"/>
    </source>
</evidence>